<gene>
    <name evidence="4" type="ORF">ACFOX3_06190</name>
</gene>
<keyword evidence="2 4" id="KW-0413">Isomerase</keyword>
<comment type="catalytic activity">
    <reaction evidence="2">
        <text>a uridine in RNA = a pseudouridine in RNA</text>
        <dbReference type="Rhea" id="RHEA:48348"/>
        <dbReference type="Rhea" id="RHEA-COMP:12068"/>
        <dbReference type="Rhea" id="RHEA-COMP:12069"/>
        <dbReference type="ChEBI" id="CHEBI:65314"/>
        <dbReference type="ChEBI" id="CHEBI:65315"/>
    </reaction>
</comment>
<dbReference type="InterPro" id="IPR020103">
    <property type="entry name" value="PsdUridine_synth_cat_dom_sf"/>
</dbReference>
<evidence type="ECO:0000256" key="1">
    <source>
        <dbReference type="ARBA" id="ARBA00010876"/>
    </source>
</evidence>
<sequence length="218" mass="24524">MIKFHYTPPPGLPELLFQDDHLIVVAKPSGLLSNPGIAPETKDCLLSRCQAAYGELYLVHRLDCDTSGILVLARTKAAERHLKIQWQNRQVKKRYIAVVAGHITPEQGLIDKPLAANTEQPPLQKVCYYTGKPAQTEYRLQAHQGPNSKLELYPLTGRTHQLRVHLCDLGHPIIGDTFYGHDQAPTNTNNRLLLHANQLTFSHPVNNEIHTFSCPEDF</sequence>
<dbReference type="EMBL" id="JBHSCX010000004">
    <property type="protein sequence ID" value="MFC4361884.1"/>
    <property type="molecule type" value="Genomic_DNA"/>
</dbReference>
<dbReference type="Pfam" id="PF00849">
    <property type="entry name" value="PseudoU_synth_2"/>
    <property type="match status" value="1"/>
</dbReference>
<dbReference type="Proteomes" id="UP001595840">
    <property type="component" value="Unassembled WGS sequence"/>
</dbReference>
<dbReference type="InterPro" id="IPR006224">
    <property type="entry name" value="PsdUridine_synth_RluA-like_CS"/>
</dbReference>
<comment type="caution">
    <text evidence="4">The sequence shown here is derived from an EMBL/GenBank/DDBJ whole genome shotgun (WGS) entry which is preliminary data.</text>
</comment>
<dbReference type="EC" id="5.4.99.-" evidence="2"/>
<dbReference type="PANTHER" id="PTHR21600">
    <property type="entry name" value="MITOCHONDRIAL RNA PSEUDOURIDINE SYNTHASE"/>
    <property type="match status" value="1"/>
</dbReference>
<dbReference type="PANTHER" id="PTHR21600:SF89">
    <property type="entry name" value="RIBOSOMAL LARGE SUBUNIT PSEUDOURIDINE SYNTHASE A"/>
    <property type="match status" value="1"/>
</dbReference>
<dbReference type="NCBIfam" id="TIGR00005">
    <property type="entry name" value="rluA_subfam"/>
    <property type="match status" value="1"/>
</dbReference>
<name>A0ABV8V4D9_9GAMM</name>
<keyword evidence="5" id="KW-1185">Reference proteome</keyword>
<dbReference type="RefSeq" id="WP_290263990.1">
    <property type="nucleotide sequence ID" value="NZ_JAUFQG010000006.1"/>
</dbReference>
<dbReference type="InterPro" id="IPR050188">
    <property type="entry name" value="RluA_PseudoU_synthase"/>
</dbReference>
<evidence type="ECO:0000259" key="3">
    <source>
        <dbReference type="Pfam" id="PF00849"/>
    </source>
</evidence>
<dbReference type="InterPro" id="IPR006145">
    <property type="entry name" value="PsdUridine_synth_RsuA/RluA"/>
</dbReference>
<organism evidence="4 5">
    <name type="scientific">Simiduia curdlanivorans</name>
    <dbReference type="NCBI Taxonomy" id="1492769"/>
    <lineage>
        <taxon>Bacteria</taxon>
        <taxon>Pseudomonadati</taxon>
        <taxon>Pseudomonadota</taxon>
        <taxon>Gammaproteobacteria</taxon>
        <taxon>Cellvibrionales</taxon>
        <taxon>Cellvibrionaceae</taxon>
        <taxon>Simiduia</taxon>
    </lineage>
</organism>
<protein>
    <recommendedName>
        <fullName evidence="2">Pseudouridine synthase</fullName>
        <ecNumber evidence="2">5.4.99.-</ecNumber>
    </recommendedName>
</protein>
<proteinExistence type="inferred from homology"/>
<dbReference type="CDD" id="cd02869">
    <property type="entry name" value="PseudoU_synth_RluA_like"/>
    <property type="match status" value="1"/>
</dbReference>
<dbReference type="SUPFAM" id="SSF55120">
    <property type="entry name" value="Pseudouridine synthase"/>
    <property type="match status" value="1"/>
</dbReference>
<comment type="similarity">
    <text evidence="1 2">Belongs to the pseudouridine synthase RluA family.</text>
</comment>
<feature type="domain" description="Pseudouridine synthase RsuA/RluA-like" evidence="3">
    <location>
        <begin position="21"/>
        <end position="166"/>
    </location>
</feature>
<dbReference type="PROSITE" id="PS01129">
    <property type="entry name" value="PSI_RLU"/>
    <property type="match status" value="1"/>
</dbReference>
<evidence type="ECO:0000256" key="2">
    <source>
        <dbReference type="RuleBase" id="RU362028"/>
    </source>
</evidence>
<dbReference type="Gene3D" id="3.30.2350.10">
    <property type="entry name" value="Pseudouridine synthase"/>
    <property type="match status" value="1"/>
</dbReference>
<evidence type="ECO:0000313" key="4">
    <source>
        <dbReference type="EMBL" id="MFC4361884.1"/>
    </source>
</evidence>
<comment type="function">
    <text evidence="2">Responsible for synthesis of pseudouridine from uracil.</text>
</comment>
<evidence type="ECO:0000313" key="5">
    <source>
        <dbReference type="Proteomes" id="UP001595840"/>
    </source>
</evidence>
<dbReference type="GO" id="GO:0016853">
    <property type="term" value="F:isomerase activity"/>
    <property type="evidence" value="ECO:0007669"/>
    <property type="project" value="UniProtKB-KW"/>
</dbReference>
<accession>A0ABV8V4D9</accession>
<dbReference type="InterPro" id="IPR006225">
    <property type="entry name" value="PsdUridine_synth_RluC/D"/>
</dbReference>
<reference evidence="5" key="1">
    <citation type="journal article" date="2019" name="Int. J. Syst. Evol. Microbiol.">
        <title>The Global Catalogue of Microorganisms (GCM) 10K type strain sequencing project: providing services to taxonomists for standard genome sequencing and annotation.</title>
        <authorList>
            <consortium name="The Broad Institute Genomics Platform"/>
            <consortium name="The Broad Institute Genome Sequencing Center for Infectious Disease"/>
            <person name="Wu L."/>
            <person name="Ma J."/>
        </authorList>
    </citation>
    <scope>NUCLEOTIDE SEQUENCE [LARGE SCALE GENOMIC DNA]</scope>
    <source>
        <strain evidence="5">CECT 8570</strain>
    </source>
</reference>